<dbReference type="PRINTS" id="PR01367">
    <property type="entry name" value="BGCRYSTALLIN"/>
</dbReference>
<comment type="similarity">
    <text evidence="2">Belongs to the beta/gamma-crystallin family.</text>
</comment>
<dbReference type="InterPro" id="IPR050252">
    <property type="entry name" value="Beta/Gamma-Crystallin"/>
</dbReference>
<keyword evidence="5" id="KW-0677">Repeat</keyword>
<dbReference type="GeneID" id="101405422"/>
<name>A0ABM1CU64_CERSS</name>
<accession>A0ABM1CU64</accession>
<dbReference type="SMART" id="SM00247">
    <property type="entry name" value="XTALbg"/>
    <property type="match status" value="2"/>
</dbReference>
<evidence type="ECO:0000256" key="5">
    <source>
        <dbReference type="ARBA" id="ARBA00022737"/>
    </source>
</evidence>
<dbReference type="InterPro" id="IPR011024">
    <property type="entry name" value="G_crystallin-like"/>
</dbReference>
<evidence type="ECO:0000313" key="8">
    <source>
        <dbReference type="RefSeq" id="XP_014643095.1"/>
    </source>
</evidence>
<dbReference type="Pfam" id="PF00030">
    <property type="entry name" value="Crystall"/>
    <property type="match status" value="2"/>
</dbReference>
<proteinExistence type="inferred from homology"/>
<comment type="subunit">
    <text evidence="3">Monomer.</text>
</comment>
<protein>
    <submittedName>
        <fullName evidence="8">Gamma-crystallin N</fullName>
    </submittedName>
</protein>
<dbReference type="Proteomes" id="UP000694910">
    <property type="component" value="Unplaced"/>
</dbReference>
<sequence>MNRVNSIHVESGAWVCFDHPDFQGQQFILEHGDYPDFFRWNGHNDHMGSCRPAGMHGEHFCLEVFEGCNFTGPCLEFQDDCPFLQSRGWAKSCVNAIKVYGDGAWVLYEEPNYRGRMYLVERGDFRSFSDWEAPSARVQSLRRVVNFF</sequence>
<comment type="function">
    <text evidence="1">Crystallins are the dominant structural components of the vertebrate eye lens.</text>
</comment>
<dbReference type="Gene3D" id="2.60.20.10">
    <property type="entry name" value="Crystallins"/>
    <property type="match status" value="2"/>
</dbReference>
<keyword evidence="4" id="KW-0273">Eye lens protein</keyword>
<evidence type="ECO:0000256" key="3">
    <source>
        <dbReference type="ARBA" id="ARBA00011245"/>
    </source>
</evidence>
<evidence type="ECO:0000256" key="4">
    <source>
        <dbReference type="ARBA" id="ARBA00022613"/>
    </source>
</evidence>
<gene>
    <name evidence="8" type="primary">LOC101405422</name>
</gene>
<organism evidence="7 8">
    <name type="scientific">Ceratotherium simum simum</name>
    <name type="common">Southern white rhinoceros</name>
    <dbReference type="NCBI Taxonomy" id="73337"/>
    <lineage>
        <taxon>Eukaryota</taxon>
        <taxon>Metazoa</taxon>
        <taxon>Chordata</taxon>
        <taxon>Craniata</taxon>
        <taxon>Vertebrata</taxon>
        <taxon>Euteleostomi</taxon>
        <taxon>Mammalia</taxon>
        <taxon>Eutheria</taxon>
        <taxon>Laurasiatheria</taxon>
        <taxon>Perissodactyla</taxon>
        <taxon>Rhinocerotidae</taxon>
        <taxon>Ceratotherium</taxon>
    </lineage>
</organism>
<dbReference type="PANTHER" id="PTHR11818">
    <property type="entry name" value="BETA/GAMMA CRYSTALLIN"/>
    <property type="match status" value="1"/>
</dbReference>
<dbReference type="RefSeq" id="XP_014643095.1">
    <property type="nucleotide sequence ID" value="XM_014787609.1"/>
</dbReference>
<evidence type="ECO:0000256" key="2">
    <source>
        <dbReference type="ARBA" id="ARBA00009646"/>
    </source>
</evidence>
<evidence type="ECO:0000259" key="6">
    <source>
        <dbReference type="PROSITE" id="PS50915"/>
    </source>
</evidence>
<feature type="domain" description="Beta/gamma crystallin 'Greek key'" evidence="6">
    <location>
        <begin position="12"/>
        <end position="54"/>
    </location>
</feature>
<evidence type="ECO:0000256" key="1">
    <source>
        <dbReference type="ARBA" id="ARBA00003689"/>
    </source>
</evidence>
<keyword evidence="7" id="KW-1185">Reference proteome</keyword>
<dbReference type="InterPro" id="IPR001064">
    <property type="entry name" value="Beta/gamma_crystallin"/>
</dbReference>
<reference evidence="8" key="1">
    <citation type="submission" date="2025-08" db="UniProtKB">
        <authorList>
            <consortium name="RefSeq"/>
        </authorList>
    </citation>
    <scope>IDENTIFICATION</scope>
</reference>
<dbReference type="PANTHER" id="PTHR11818:SF22">
    <property type="entry name" value="GAMMA-CRYSTALLIN N"/>
    <property type="match status" value="1"/>
</dbReference>
<feature type="domain" description="Beta/gamma crystallin 'Greek key'" evidence="6">
    <location>
        <begin position="103"/>
        <end position="145"/>
    </location>
</feature>
<dbReference type="PROSITE" id="PS50915">
    <property type="entry name" value="CRYSTALLIN_BETA_GAMMA"/>
    <property type="match status" value="2"/>
</dbReference>
<evidence type="ECO:0000313" key="7">
    <source>
        <dbReference type="Proteomes" id="UP000694910"/>
    </source>
</evidence>
<dbReference type="SUPFAM" id="SSF49695">
    <property type="entry name" value="gamma-Crystallin-like"/>
    <property type="match status" value="1"/>
</dbReference>